<proteinExistence type="predicted"/>
<evidence type="ECO:0000313" key="2">
    <source>
        <dbReference type="EMBL" id="CAL6085839.1"/>
    </source>
</evidence>
<evidence type="ECO:0000313" key="3">
    <source>
        <dbReference type="Proteomes" id="UP001642409"/>
    </source>
</evidence>
<comment type="caution">
    <text evidence="1">The sequence shown here is derived from an EMBL/GenBank/DDBJ whole genome shotgun (WGS) entry which is preliminary data.</text>
</comment>
<reference evidence="1" key="1">
    <citation type="submission" date="2023-06" db="EMBL/GenBank/DDBJ databases">
        <authorList>
            <person name="Kurt Z."/>
        </authorList>
    </citation>
    <scope>NUCLEOTIDE SEQUENCE</scope>
</reference>
<dbReference type="Proteomes" id="UP001642409">
    <property type="component" value="Unassembled WGS sequence"/>
</dbReference>
<protein>
    <submittedName>
        <fullName evidence="1">Uncharacterized protein</fullName>
    </submittedName>
</protein>
<sequence>MNASINVSINTVVGKCALICITCDMSVTKSTLILTAQGQIVAGLALEIEDTIQLSQLSIQIRMESLYGAGLVQQITKIIQFFTIFETNLSVSSLADSENNGYLVSQLNVTQYFQIQNLIICSTLKETGYSIYELQYSQSLQHNCNMCDNAMVVYGLCLQDLLFGQNVNGTLLCVSPFEFNGMSCSCQSGYELNISVCINLIQQLTTIEVNTNLSVNSLNSQINSMQQSISKELLELENKTSLMYNQLNQIIDNNILSNISASETKFHSLLSKFQNSTEQSLNTLDTRLFNNISSITIQFENSIQQNISYLNSSILSRIQQSDERLIQNVSLLQQYINTTQNQTDQHIIGNISDLQTLLQTEQNALFNNIVQNIVTNSTTLEQRIMSNASLLQSQMSQLSTNIQNDINTVKIDAYTNLTNGINTVNLNLNSNISALKSYVDSQMLFSDQYVISNLSQLQLLINSTRDTTELRLLGNISHLKTQLQLETNNGLSNTVQLIVQNSTTLEQRIMSNASLLQSQMSQLSTNIQNDINTVKIDAYTNLTNGINTVNLNLNSNISALKSYVDSQMLFSDQYVISNLSQLQLLINSTRDTTELRLLGNISHLKTQLQLETNNGLSNTVQLIVQNSTTLEQRIMSNASLLQSQMSQLSTNIQNDINTVQIDAYTNLTNGINTINANMNNNISALKSYLDSQMLFSDQYVISNVSQLEQFVNSTRDTTELRIQGNISNLRAQLQSETNTGLQNTVQLIVQNSTALEQRIISNATQLQNNINILATNSKADLEALRLQVDSNLTSSINALNTNINNNIAVLNSSVLSQLLANSTVLEQRILNNFTTLTDNMTSQTTTINQGILSTQNQQTLINQDINSLKQIIQYFGVTVCAFSSKTYNNGICN</sequence>
<organism evidence="1">
    <name type="scientific">Hexamita inflata</name>
    <dbReference type="NCBI Taxonomy" id="28002"/>
    <lineage>
        <taxon>Eukaryota</taxon>
        <taxon>Metamonada</taxon>
        <taxon>Diplomonadida</taxon>
        <taxon>Hexamitidae</taxon>
        <taxon>Hexamitinae</taxon>
        <taxon>Hexamita</taxon>
    </lineage>
</organism>
<name>A0AA86NL40_9EUKA</name>
<dbReference type="EMBL" id="CATOUU010000220">
    <property type="protein sequence ID" value="CAI9921368.1"/>
    <property type="molecule type" value="Genomic_DNA"/>
</dbReference>
<dbReference type="AlphaFoldDB" id="A0AA86NL40"/>
<keyword evidence="3" id="KW-1185">Reference proteome</keyword>
<accession>A0AA86NL40</accession>
<gene>
    <name evidence="2" type="ORF">HINF_LOCUS62873</name>
    <name evidence="1" type="ORF">HINF_LOCUS9013</name>
</gene>
<dbReference type="EMBL" id="CAXDID020000388">
    <property type="protein sequence ID" value="CAL6085839.1"/>
    <property type="molecule type" value="Genomic_DNA"/>
</dbReference>
<reference evidence="2 3" key="2">
    <citation type="submission" date="2024-07" db="EMBL/GenBank/DDBJ databases">
        <authorList>
            <person name="Akdeniz Z."/>
        </authorList>
    </citation>
    <scope>NUCLEOTIDE SEQUENCE [LARGE SCALE GENOMIC DNA]</scope>
</reference>
<evidence type="ECO:0000313" key="1">
    <source>
        <dbReference type="EMBL" id="CAI9921368.1"/>
    </source>
</evidence>